<organism evidence="3 4">
    <name type="scientific">Nannocystis pusilla</name>
    <dbReference type="NCBI Taxonomy" id="889268"/>
    <lineage>
        <taxon>Bacteria</taxon>
        <taxon>Pseudomonadati</taxon>
        <taxon>Myxococcota</taxon>
        <taxon>Polyangia</taxon>
        <taxon>Nannocystales</taxon>
        <taxon>Nannocystaceae</taxon>
        <taxon>Nannocystis</taxon>
    </lineage>
</organism>
<feature type="domain" description="Saccharopine dehydrogenase NADP binding" evidence="2">
    <location>
        <begin position="154"/>
        <end position="276"/>
    </location>
</feature>
<dbReference type="Pfam" id="PF03435">
    <property type="entry name" value="Sacchrp_dh_NADP"/>
    <property type="match status" value="1"/>
</dbReference>
<dbReference type="GO" id="GO:0009247">
    <property type="term" value="P:glycolipid biosynthetic process"/>
    <property type="evidence" value="ECO:0007669"/>
    <property type="project" value="TreeGrafter"/>
</dbReference>
<accession>A0A9X3EWB2</accession>
<evidence type="ECO:0000256" key="1">
    <source>
        <dbReference type="SAM" id="MobiDB-lite"/>
    </source>
</evidence>
<protein>
    <submittedName>
        <fullName evidence="3">Saccharopine dehydrogenase NADP-binding domain-containing protein</fullName>
    </submittedName>
</protein>
<dbReference type="SUPFAM" id="SSF51735">
    <property type="entry name" value="NAD(P)-binding Rossmann-fold domains"/>
    <property type="match status" value="1"/>
</dbReference>
<name>A0A9X3EWB2_9BACT</name>
<dbReference type="GO" id="GO:0005886">
    <property type="term" value="C:plasma membrane"/>
    <property type="evidence" value="ECO:0007669"/>
    <property type="project" value="TreeGrafter"/>
</dbReference>
<gene>
    <name evidence="3" type="ORF">OV079_34195</name>
</gene>
<evidence type="ECO:0000313" key="3">
    <source>
        <dbReference type="EMBL" id="MCY1010530.1"/>
    </source>
</evidence>
<proteinExistence type="predicted"/>
<feature type="region of interest" description="Disordered" evidence="1">
    <location>
        <begin position="1"/>
        <end position="36"/>
    </location>
</feature>
<dbReference type="Gene3D" id="3.40.50.720">
    <property type="entry name" value="NAD(P)-binding Rossmann-like Domain"/>
    <property type="match status" value="1"/>
</dbReference>
<dbReference type="InterPro" id="IPR005097">
    <property type="entry name" value="Sacchrp_dh_NADP-bd"/>
</dbReference>
<dbReference type="InterPro" id="IPR051276">
    <property type="entry name" value="Saccharopine_DH-like_oxidrdct"/>
</dbReference>
<evidence type="ECO:0000313" key="4">
    <source>
        <dbReference type="Proteomes" id="UP001150924"/>
    </source>
</evidence>
<dbReference type="EMBL" id="JAPNKE010000002">
    <property type="protein sequence ID" value="MCY1010530.1"/>
    <property type="molecule type" value="Genomic_DNA"/>
</dbReference>
<feature type="compositionally biased region" description="Basic and acidic residues" evidence="1">
    <location>
        <begin position="9"/>
        <end position="28"/>
    </location>
</feature>
<sequence>MQHAAAVHAVDDVGQLDREVEELGERQRPAAQPGVEGVPAEVEQDHPQLSVLLLQRARPDHPRQVQALQDLVLAAQPASLVRVAAGRGQPFQHHRAVVRGVDRPVEREHGPVVQVFDDEVVTHGNASVSPGLARETRYPRAVTPPAAPVRDWDITVFGATGFVGRLCAAYLAAHAPPEVRIAVAGRSRDKLAAVAAELGREVGIVVADTGDDAALARMAAGTRVVLTTVGPYVRYGEPVVRACVEQGADYLDLTGEPAFVDRIIERYDEAARARGVLVLPCCGFDSIPTDLGVLWTTRALPRDRPLTIAGYMEGRGRFSGGTLASALGVLTAPPPPRKPRSEPGAGRKRAAIHYQRELGRWGLPLPTIDPVIARRSARLRGDYGPAFSYAHYIALPRIYHVGLALAGAGALVGAAKIGPLRRMLTRMNPPGSGPSPEVRAKSWFKVTFVGRAGDDPPVIAEVSGGDPGYDETAKMAGETALCLVLQRDMCKSTGGVSTTAAACGELLIERLQAAGLRFVVR</sequence>
<keyword evidence="4" id="KW-1185">Reference proteome</keyword>
<reference evidence="3" key="1">
    <citation type="submission" date="2022-11" db="EMBL/GenBank/DDBJ databases">
        <title>Minimal conservation of predation-associated metabolite biosynthetic gene clusters underscores biosynthetic potential of Myxococcota including descriptions for ten novel species: Archangium lansinium sp. nov., Myxococcus landrumus sp. nov., Nannocystis bai.</title>
        <authorList>
            <person name="Ahearne A."/>
            <person name="Stevens C."/>
            <person name="Phillips K."/>
        </authorList>
    </citation>
    <scope>NUCLEOTIDE SEQUENCE</scope>
    <source>
        <strain evidence="3">Na p29</strain>
    </source>
</reference>
<evidence type="ECO:0000259" key="2">
    <source>
        <dbReference type="Pfam" id="PF03435"/>
    </source>
</evidence>
<comment type="caution">
    <text evidence="3">The sequence shown here is derived from an EMBL/GenBank/DDBJ whole genome shotgun (WGS) entry which is preliminary data.</text>
</comment>
<dbReference type="AlphaFoldDB" id="A0A9X3EWB2"/>
<dbReference type="PANTHER" id="PTHR12286">
    <property type="entry name" value="SACCHAROPINE DEHYDROGENASE-LIKE OXIDOREDUCTASE"/>
    <property type="match status" value="1"/>
</dbReference>
<dbReference type="PANTHER" id="PTHR12286:SF5">
    <property type="entry name" value="SACCHAROPINE DEHYDROGENASE-LIKE OXIDOREDUCTASE"/>
    <property type="match status" value="1"/>
</dbReference>
<dbReference type="Proteomes" id="UP001150924">
    <property type="component" value="Unassembled WGS sequence"/>
</dbReference>
<dbReference type="InterPro" id="IPR036291">
    <property type="entry name" value="NAD(P)-bd_dom_sf"/>
</dbReference>